<gene>
    <name evidence="1" type="ORF">EVOR1521_LOCUS12338</name>
</gene>
<evidence type="ECO:0000313" key="1">
    <source>
        <dbReference type="EMBL" id="CAJ1385826.1"/>
    </source>
</evidence>
<comment type="caution">
    <text evidence="1">The sequence shown here is derived from an EMBL/GenBank/DDBJ whole genome shotgun (WGS) entry which is preliminary data.</text>
</comment>
<accession>A0AA36IFJ5</accession>
<dbReference type="Proteomes" id="UP001178507">
    <property type="component" value="Unassembled WGS sequence"/>
</dbReference>
<name>A0AA36IFJ5_9DINO</name>
<proteinExistence type="predicted"/>
<dbReference type="EMBL" id="CAUJNA010001286">
    <property type="protein sequence ID" value="CAJ1385826.1"/>
    <property type="molecule type" value="Genomic_DNA"/>
</dbReference>
<reference evidence="1" key="1">
    <citation type="submission" date="2023-08" db="EMBL/GenBank/DDBJ databases">
        <authorList>
            <person name="Chen Y."/>
            <person name="Shah S."/>
            <person name="Dougan E. K."/>
            <person name="Thang M."/>
            <person name="Chan C."/>
        </authorList>
    </citation>
    <scope>NUCLEOTIDE SEQUENCE</scope>
</reference>
<keyword evidence="2" id="KW-1185">Reference proteome</keyword>
<sequence>MGLLEKGEYVRPNPPPEWFTSITDVTAGPIDRLRDQIKDLLQEIRPQQKLVLIHLDEHKKMWEGEDVRATLFRYAAVQALLSVDFVRVLLTFTEPPSLPPDVARITSGLARVALPFPRAAADKVVLHFCPGILDIYGKPVDWTAAEQRVWACCLFWVGLCIDVDSAVTLHQPESQLRKGFSSLNEWVRRKGKKISKSQFLARFAEKFVKIFSGCRRGSKQLDGQMVRDLAAGIVDRDEPQTEALPTLVSIDVQRLGLPLNRVLRLPLGPSASGFRSSRDWFLRDMRKASTQLLGGSPLERAVLCALTCRDYLPLPDCTTIRLCFEQLEPGRLFEKVSATGSELQLACALESMKCNMLYYDGLDGTEAHPLADIWFCAAPGWLVLLDCGGTKKKAKKKMSGKQAQIRQLVENGCLSGWRVTVLLFIPAAPSEATASSTVLPNVDIGIITGSVATEWLGSWSQLLQYLPEDG</sequence>
<dbReference type="AlphaFoldDB" id="A0AA36IFJ5"/>
<organism evidence="1 2">
    <name type="scientific">Effrenium voratum</name>
    <dbReference type="NCBI Taxonomy" id="2562239"/>
    <lineage>
        <taxon>Eukaryota</taxon>
        <taxon>Sar</taxon>
        <taxon>Alveolata</taxon>
        <taxon>Dinophyceae</taxon>
        <taxon>Suessiales</taxon>
        <taxon>Symbiodiniaceae</taxon>
        <taxon>Effrenium</taxon>
    </lineage>
</organism>
<protein>
    <submittedName>
        <fullName evidence="1">Uncharacterized protein</fullName>
    </submittedName>
</protein>
<evidence type="ECO:0000313" key="2">
    <source>
        <dbReference type="Proteomes" id="UP001178507"/>
    </source>
</evidence>